<proteinExistence type="predicted"/>
<name>A0A1J5SR73_9ZZZZ</name>
<reference evidence="1" key="1">
    <citation type="submission" date="2016-10" db="EMBL/GenBank/DDBJ databases">
        <title>Sequence of Gallionella enrichment culture.</title>
        <authorList>
            <person name="Poehlein A."/>
            <person name="Muehling M."/>
            <person name="Daniel R."/>
        </authorList>
    </citation>
    <scope>NUCLEOTIDE SEQUENCE</scope>
</reference>
<comment type="caution">
    <text evidence="1">The sequence shown here is derived from an EMBL/GenBank/DDBJ whole genome shotgun (WGS) entry which is preliminary data.</text>
</comment>
<dbReference type="AlphaFoldDB" id="A0A1J5SR73"/>
<evidence type="ECO:0000313" key="1">
    <source>
        <dbReference type="EMBL" id="OIR02574.1"/>
    </source>
</evidence>
<dbReference type="EMBL" id="MLJW01000073">
    <property type="protein sequence ID" value="OIR02574.1"/>
    <property type="molecule type" value="Genomic_DNA"/>
</dbReference>
<accession>A0A1J5SR73</accession>
<sequence length="145" mass="15902">MAILTNIIAAEDHEIEAIGESLHPVDEWSGIELRDVDTGKVATLHCLLTGDLFDDALARYEPLYVSAIEGALVLRLAGEAMERLAGLDEEALEQVAAELAATEEFESEDWQEEALLAMLADLGELARLAESQAQALFVWMHPLRT</sequence>
<protein>
    <recommendedName>
        <fullName evidence="2">DUF1877 family protein</fullName>
    </recommendedName>
</protein>
<organism evidence="1">
    <name type="scientific">mine drainage metagenome</name>
    <dbReference type="NCBI Taxonomy" id="410659"/>
    <lineage>
        <taxon>unclassified sequences</taxon>
        <taxon>metagenomes</taxon>
        <taxon>ecological metagenomes</taxon>
    </lineage>
</organism>
<evidence type="ECO:0008006" key="2">
    <source>
        <dbReference type="Google" id="ProtNLM"/>
    </source>
</evidence>
<gene>
    <name evidence="1" type="ORF">GALL_152870</name>
</gene>